<dbReference type="EMBL" id="LXLI01000019">
    <property type="protein sequence ID" value="OFC93139.1"/>
    <property type="molecule type" value="Genomic_DNA"/>
</dbReference>
<protein>
    <submittedName>
        <fullName evidence="1">Uncharacterized protein</fullName>
    </submittedName>
</protein>
<organism evidence="1 2">
    <name type="scientific">Bacillus thuringiensis</name>
    <dbReference type="NCBI Taxonomy" id="1428"/>
    <lineage>
        <taxon>Bacteria</taxon>
        <taxon>Bacillati</taxon>
        <taxon>Bacillota</taxon>
        <taxon>Bacilli</taxon>
        <taxon>Bacillales</taxon>
        <taxon>Bacillaceae</taxon>
        <taxon>Bacillus</taxon>
        <taxon>Bacillus cereus group</taxon>
    </lineage>
</organism>
<comment type="caution">
    <text evidence="1">The sequence shown here is derived from an EMBL/GenBank/DDBJ whole genome shotgun (WGS) entry which is preliminary data.</text>
</comment>
<accession>A0A9X5N5U3</accession>
<dbReference type="Proteomes" id="UP000175994">
    <property type="component" value="Unassembled WGS sequence"/>
</dbReference>
<evidence type="ECO:0000313" key="1">
    <source>
        <dbReference type="EMBL" id="OFC93139.1"/>
    </source>
</evidence>
<reference evidence="1 2" key="1">
    <citation type="submission" date="2016-04" db="EMBL/GenBank/DDBJ databases">
        <title>Bacillus thuringiensis and Bacillus weihenstephanensis as novel biocontrol agents of wilt causing Verticillium species.</title>
        <authorList>
            <person name="Hollensteiner J."/>
            <person name="Wemheuer F."/>
            <person name="Harting R."/>
            <person name="Kolarzyk A."/>
            <person name="Diaz-Valerio S."/>
            <person name="Poehlein A."/>
            <person name="Brzuszkiewicz E."/>
            <person name="Nesemann K."/>
            <person name="Braus-Stromeyer S."/>
            <person name="Braus G."/>
            <person name="Daniel R."/>
            <person name="Liesegang H."/>
        </authorList>
    </citation>
    <scope>NUCLEOTIDE SEQUENCE [LARGE SCALE GENOMIC DNA]</scope>
    <source>
        <strain evidence="1 2">GOE4</strain>
    </source>
</reference>
<proteinExistence type="predicted"/>
<evidence type="ECO:0000313" key="2">
    <source>
        <dbReference type="Proteomes" id="UP000175994"/>
    </source>
</evidence>
<sequence>MLKIRLGIEKDAWGVMFGYYAPERTLGILN</sequence>
<gene>
    <name evidence="1" type="ORF">BTGOE4_21340</name>
</gene>
<dbReference type="AlphaFoldDB" id="A0A9X5N5U3"/>
<name>A0A9X5N5U3_BACTU</name>